<dbReference type="Pfam" id="PF06769">
    <property type="entry name" value="YoeB_toxin"/>
    <property type="match status" value="1"/>
</dbReference>
<dbReference type="GO" id="GO:0006401">
    <property type="term" value="P:RNA catabolic process"/>
    <property type="evidence" value="ECO:0007669"/>
    <property type="project" value="InterPro"/>
</dbReference>
<gene>
    <name evidence="3" type="ORF">C7K55_04040</name>
</gene>
<dbReference type="InterPro" id="IPR009614">
    <property type="entry name" value="YoeB_toxin"/>
</dbReference>
<accession>A0A2P7MZJ0</accession>
<keyword evidence="4" id="KW-1185">Reference proteome</keyword>
<comment type="caution">
    <text evidence="3">The sequence shown here is derived from an EMBL/GenBank/DDBJ whole genome shotgun (WGS) entry which is preliminary data.</text>
</comment>
<dbReference type="EMBL" id="PXXO01000003">
    <property type="protein sequence ID" value="PSJ06624.1"/>
    <property type="molecule type" value="Genomic_DNA"/>
</dbReference>
<dbReference type="OrthoDB" id="9801102at2"/>
<protein>
    <recommendedName>
        <fullName evidence="1">Endoribonuclease YoeB</fullName>
    </recommendedName>
</protein>
<feature type="region of interest" description="Disordered" evidence="2">
    <location>
        <begin position="1"/>
        <end position="20"/>
    </location>
</feature>
<organism evidence="3 4">
    <name type="scientific">Cyanobium usitatum str. Tous</name>
    <dbReference type="NCBI Taxonomy" id="2116684"/>
    <lineage>
        <taxon>Bacteria</taxon>
        <taxon>Bacillati</taxon>
        <taxon>Cyanobacteriota</taxon>
        <taxon>Cyanophyceae</taxon>
        <taxon>Synechococcales</taxon>
        <taxon>Prochlorococcaceae</taxon>
        <taxon>Cyanobium</taxon>
    </lineage>
</organism>
<evidence type="ECO:0000313" key="4">
    <source>
        <dbReference type="Proteomes" id="UP000243002"/>
    </source>
</evidence>
<proteinExistence type="predicted"/>
<evidence type="ECO:0000313" key="3">
    <source>
        <dbReference type="EMBL" id="PSJ06624.1"/>
    </source>
</evidence>
<dbReference type="Gene3D" id="3.30.2310.20">
    <property type="entry name" value="RelE-like"/>
    <property type="match status" value="1"/>
</dbReference>
<dbReference type="GO" id="GO:0004519">
    <property type="term" value="F:endonuclease activity"/>
    <property type="evidence" value="ECO:0007669"/>
    <property type="project" value="InterPro"/>
</dbReference>
<dbReference type="SUPFAM" id="SSF143011">
    <property type="entry name" value="RelE-like"/>
    <property type="match status" value="1"/>
</dbReference>
<evidence type="ECO:0000256" key="1">
    <source>
        <dbReference type="ARBA" id="ARBA00050056"/>
    </source>
</evidence>
<dbReference type="InterPro" id="IPR035093">
    <property type="entry name" value="RelE/ParE_toxin_dom_sf"/>
</dbReference>
<evidence type="ECO:0000256" key="2">
    <source>
        <dbReference type="SAM" id="MobiDB-lite"/>
    </source>
</evidence>
<reference evidence="3 4" key="1">
    <citation type="journal article" date="2018" name="Environ. Microbiol.">
        <title>Ecological and genomic features of two widespread freshwater picocyanobacteria.</title>
        <authorList>
            <person name="Cabello-Yeves P.J."/>
            <person name="Picazo A."/>
            <person name="Camacho A."/>
            <person name="Callieri C."/>
            <person name="Rosselli R."/>
            <person name="Roda-Garcia J.J."/>
            <person name="Coutinho F.H."/>
            <person name="Rodriguez-Valera F."/>
        </authorList>
    </citation>
    <scope>NUCLEOTIDE SEQUENCE [LARGE SCALE GENOMIC DNA]</scope>
    <source>
        <strain evidence="3 4">Tous</strain>
    </source>
</reference>
<dbReference type="Proteomes" id="UP000243002">
    <property type="component" value="Unassembled WGS sequence"/>
</dbReference>
<sequence>MPVTGTSCSKPACCSRGRSQGCANRSLKAWPPPYEALVGNLNGAYSRRINIQHRLIYQVLDNERREYLSSRPGQIGMHD</sequence>
<dbReference type="AlphaFoldDB" id="A0A2P7MZJ0"/>
<name>A0A2P7MZJ0_9CYAN</name>